<dbReference type="PROSITE" id="PS50878">
    <property type="entry name" value="RT_POL"/>
    <property type="match status" value="1"/>
</dbReference>
<dbReference type="InterPro" id="IPR043502">
    <property type="entry name" value="DNA/RNA_pol_sf"/>
</dbReference>
<dbReference type="OrthoDB" id="7055795at2"/>
<comment type="caution">
    <text evidence="11">The sequence shown here is derived from an EMBL/GenBank/DDBJ whole genome shotgun (WGS) entry which is preliminary data.</text>
</comment>
<name>A0A545SWJ1_9RHOB</name>
<dbReference type="EC" id="2.7.7.49" evidence="1"/>
<keyword evidence="6 11" id="KW-0695">RNA-directed DNA polymerase</keyword>
<keyword evidence="7" id="KW-0051">Antiviral defense</keyword>
<keyword evidence="12" id="KW-1185">Reference proteome</keyword>
<evidence type="ECO:0000259" key="10">
    <source>
        <dbReference type="PROSITE" id="PS50878"/>
    </source>
</evidence>
<keyword evidence="4" id="KW-0479">Metal-binding</keyword>
<sequence>MSCTLRLTMERHERHMNDQHLALLLATRLTGPWSVQDITQSLCRHLPAPLHTQAEAISQKLLRIHPGPYAPPIKQIARTLRNADEFPRIKAHCVRYNVWPAANLTPPQMMPIGALASLDLPQIPTLEDLADWLLIPTDQLNYLADPQKRHEAHNEMAVNHYHYHIHPKSNGASRLIEAPKQRLKAAQAQILRGILAHVPDHDEAFGFTKGRNCMSGATRHVGEQVVVGFDVKNFFPSIGAGRIFGLFRCLGYPESVARFLTAICTNVTPSRILNRLQAPERQQFRHPHLPQGAPTSPALSNKVAFTLDRRLSGLATRLGANYSRYADDISFSGDVGITHPLLQQVPRILRNEGFAPNPAKTRVMPRGGRQSVTGIVVNQHLNISREKFDHLKAVIHACRLPTDLRLDDLAFRMKLEGQITWIECINPVRGCKLRRLLKKSLKARIAETTKTGRAL</sequence>
<keyword evidence="2" id="KW-0808">Transferase</keyword>
<dbReference type="InterPro" id="IPR000477">
    <property type="entry name" value="RT_dom"/>
</dbReference>
<dbReference type="Pfam" id="PF00078">
    <property type="entry name" value="RVT_1"/>
    <property type="match status" value="1"/>
</dbReference>
<evidence type="ECO:0000313" key="11">
    <source>
        <dbReference type="EMBL" id="TQV69331.1"/>
    </source>
</evidence>
<dbReference type="InterPro" id="IPR051083">
    <property type="entry name" value="GrpII_Intron_Splice-Mob/Def"/>
</dbReference>
<dbReference type="AlphaFoldDB" id="A0A545SWJ1"/>
<dbReference type="InterPro" id="IPR000123">
    <property type="entry name" value="Reverse_transcriptase_msDNA"/>
</dbReference>
<dbReference type="SUPFAM" id="SSF56672">
    <property type="entry name" value="DNA/RNA polymerases"/>
    <property type="match status" value="1"/>
</dbReference>
<reference evidence="11 12" key="1">
    <citation type="submission" date="2019-06" db="EMBL/GenBank/DDBJ databases">
        <title>A novel species of marine bacteria.</title>
        <authorList>
            <person name="Wang Y."/>
        </authorList>
    </citation>
    <scope>NUCLEOTIDE SEQUENCE [LARGE SCALE GENOMIC DNA]</scope>
    <source>
        <strain evidence="11 12">MA1-10</strain>
    </source>
</reference>
<dbReference type="GO" id="GO:0003723">
    <property type="term" value="F:RNA binding"/>
    <property type="evidence" value="ECO:0007669"/>
    <property type="project" value="InterPro"/>
</dbReference>
<evidence type="ECO:0000256" key="7">
    <source>
        <dbReference type="ARBA" id="ARBA00023118"/>
    </source>
</evidence>
<dbReference type="GO" id="GO:0046872">
    <property type="term" value="F:metal ion binding"/>
    <property type="evidence" value="ECO:0007669"/>
    <property type="project" value="UniProtKB-KW"/>
</dbReference>
<feature type="domain" description="Reverse transcriptase" evidence="10">
    <location>
        <begin position="147"/>
        <end position="377"/>
    </location>
</feature>
<evidence type="ECO:0000256" key="8">
    <source>
        <dbReference type="ARBA" id="ARBA00034120"/>
    </source>
</evidence>
<dbReference type="PRINTS" id="PR00866">
    <property type="entry name" value="RNADNAPOLMS"/>
</dbReference>
<dbReference type="GO" id="GO:0051607">
    <property type="term" value="P:defense response to virus"/>
    <property type="evidence" value="ECO:0007669"/>
    <property type="project" value="UniProtKB-KW"/>
</dbReference>
<evidence type="ECO:0000256" key="9">
    <source>
        <dbReference type="ARBA" id="ARBA00048173"/>
    </source>
</evidence>
<comment type="catalytic activity">
    <reaction evidence="9">
        <text>DNA(n) + a 2'-deoxyribonucleoside 5'-triphosphate = DNA(n+1) + diphosphate</text>
        <dbReference type="Rhea" id="RHEA:22508"/>
        <dbReference type="Rhea" id="RHEA-COMP:17339"/>
        <dbReference type="Rhea" id="RHEA-COMP:17340"/>
        <dbReference type="ChEBI" id="CHEBI:33019"/>
        <dbReference type="ChEBI" id="CHEBI:61560"/>
        <dbReference type="ChEBI" id="CHEBI:173112"/>
        <dbReference type="EC" id="2.7.7.49"/>
    </reaction>
</comment>
<evidence type="ECO:0000256" key="5">
    <source>
        <dbReference type="ARBA" id="ARBA00022842"/>
    </source>
</evidence>
<dbReference type="PANTHER" id="PTHR34047">
    <property type="entry name" value="NUCLEAR INTRON MATURASE 1, MITOCHONDRIAL-RELATED"/>
    <property type="match status" value="1"/>
</dbReference>
<dbReference type="GO" id="GO:0003964">
    <property type="term" value="F:RNA-directed DNA polymerase activity"/>
    <property type="evidence" value="ECO:0007669"/>
    <property type="project" value="UniProtKB-KW"/>
</dbReference>
<accession>A0A545SWJ1</accession>
<keyword evidence="3" id="KW-0548">Nucleotidyltransferase</keyword>
<evidence type="ECO:0000256" key="3">
    <source>
        <dbReference type="ARBA" id="ARBA00022695"/>
    </source>
</evidence>
<dbReference type="PANTHER" id="PTHR34047:SF7">
    <property type="entry name" value="RNA-DIRECTED DNA POLYMERASE"/>
    <property type="match status" value="1"/>
</dbReference>
<evidence type="ECO:0000256" key="4">
    <source>
        <dbReference type="ARBA" id="ARBA00022723"/>
    </source>
</evidence>
<protein>
    <recommendedName>
        <fullName evidence="1">RNA-directed DNA polymerase</fullName>
        <ecNumber evidence="1">2.7.7.49</ecNumber>
    </recommendedName>
</protein>
<proteinExistence type="inferred from homology"/>
<evidence type="ECO:0000256" key="1">
    <source>
        <dbReference type="ARBA" id="ARBA00012493"/>
    </source>
</evidence>
<organism evidence="11 12">
    <name type="scientific">Aliiroseovarius halocynthiae</name>
    <dbReference type="NCBI Taxonomy" id="985055"/>
    <lineage>
        <taxon>Bacteria</taxon>
        <taxon>Pseudomonadati</taxon>
        <taxon>Pseudomonadota</taxon>
        <taxon>Alphaproteobacteria</taxon>
        <taxon>Rhodobacterales</taxon>
        <taxon>Paracoccaceae</taxon>
        <taxon>Aliiroseovarius</taxon>
    </lineage>
</organism>
<evidence type="ECO:0000256" key="2">
    <source>
        <dbReference type="ARBA" id="ARBA00022679"/>
    </source>
</evidence>
<dbReference type="Proteomes" id="UP000315816">
    <property type="component" value="Unassembled WGS sequence"/>
</dbReference>
<comment type="similarity">
    <text evidence="8">Belongs to the bacterial reverse transcriptase family.</text>
</comment>
<gene>
    <name evidence="11" type="ORF">FIL88_07210</name>
</gene>
<dbReference type="EMBL" id="VICH01000004">
    <property type="protein sequence ID" value="TQV69331.1"/>
    <property type="molecule type" value="Genomic_DNA"/>
</dbReference>
<dbReference type="CDD" id="cd03487">
    <property type="entry name" value="RT_Bac_retron_II"/>
    <property type="match status" value="1"/>
</dbReference>
<keyword evidence="5" id="KW-0460">Magnesium</keyword>
<evidence type="ECO:0000256" key="6">
    <source>
        <dbReference type="ARBA" id="ARBA00022918"/>
    </source>
</evidence>
<evidence type="ECO:0000313" key="12">
    <source>
        <dbReference type="Proteomes" id="UP000315816"/>
    </source>
</evidence>